<dbReference type="CDD" id="cd02094">
    <property type="entry name" value="P-type_ATPase_Cu-like"/>
    <property type="match status" value="1"/>
</dbReference>
<proteinExistence type="inferred from homology"/>
<dbReference type="SUPFAM" id="SSF55008">
    <property type="entry name" value="HMA, heavy metal-associated domain"/>
    <property type="match status" value="4"/>
</dbReference>
<dbReference type="InterPro" id="IPR036412">
    <property type="entry name" value="HAD-like_sf"/>
</dbReference>
<dbReference type="Gene3D" id="3.40.1110.10">
    <property type="entry name" value="Calcium-transporting ATPase, cytoplasmic domain N"/>
    <property type="match status" value="2"/>
</dbReference>
<evidence type="ECO:0000256" key="17">
    <source>
        <dbReference type="ARBA" id="ARBA00080126"/>
    </source>
</evidence>
<dbReference type="GO" id="GO:0055070">
    <property type="term" value="P:copper ion homeostasis"/>
    <property type="evidence" value="ECO:0007669"/>
    <property type="project" value="TreeGrafter"/>
</dbReference>
<dbReference type="InterPro" id="IPR023299">
    <property type="entry name" value="ATPase_P-typ_cyto_dom_N"/>
</dbReference>
<dbReference type="InterPro" id="IPR027256">
    <property type="entry name" value="P-typ_ATPase_IB"/>
</dbReference>
<dbReference type="PROSITE" id="PS50846">
    <property type="entry name" value="HMA_2"/>
    <property type="match status" value="4"/>
</dbReference>
<dbReference type="FunFam" id="3.40.50.1000:FF:000144">
    <property type="entry name" value="copper-transporting ATPase 1 isoform X2"/>
    <property type="match status" value="1"/>
</dbReference>
<dbReference type="PROSITE" id="PS01229">
    <property type="entry name" value="COF_2"/>
    <property type="match status" value="1"/>
</dbReference>
<feature type="transmembrane region" description="Helical" evidence="18">
    <location>
        <begin position="1154"/>
        <end position="1173"/>
    </location>
</feature>
<dbReference type="PANTHER" id="PTHR43520">
    <property type="entry name" value="ATP7, ISOFORM B"/>
    <property type="match status" value="1"/>
</dbReference>
<keyword evidence="7" id="KW-0677">Repeat</keyword>
<dbReference type="EC" id="7.2.2.8" evidence="3"/>
<evidence type="ECO:0000313" key="21">
    <source>
        <dbReference type="EMBL" id="RUS24854.1"/>
    </source>
</evidence>
<gene>
    <name evidence="21" type="ORF">BC938DRAFT_472987</name>
</gene>
<dbReference type="Pfam" id="PF00403">
    <property type="entry name" value="HMA"/>
    <property type="match status" value="4"/>
</dbReference>
<accession>A0A433Q504</accession>
<dbReference type="InterPro" id="IPR023298">
    <property type="entry name" value="ATPase_P-typ_TM_dom_sf"/>
</dbReference>
<feature type="domain" description="HMA" evidence="20">
    <location>
        <begin position="342"/>
        <end position="408"/>
    </location>
</feature>
<dbReference type="NCBIfam" id="TIGR00003">
    <property type="entry name" value="copper ion binding protein"/>
    <property type="match status" value="4"/>
</dbReference>
<evidence type="ECO:0000256" key="11">
    <source>
        <dbReference type="ARBA" id="ARBA00022842"/>
    </source>
</evidence>
<dbReference type="Pfam" id="PF00702">
    <property type="entry name" value="Hydrolase"/>
    <property type="match status" value="1"/>
</dbReference>
<feature type="transmembrane region" description="Helical" evidence="18">
    <location>
        <begin position="1125"/>
        <end position="1148"/>
    </location>
</feature>
<dbReference type="CDD" id="cd00371">
    <property type="entry name" value="HMA"/>
    <property type="match status" value="4"/>
</dbReference>
<keyword evidence="15" id="KW-0406">Ion transport</keyword>
<evidence type="ECO:0000256" key="12">
    <source>
        <dbReference type="ARBA" id="ARBA00022967"/>
    </source>
</evidence>
<dbReference type="PROSITE" id="PS00154">
    <property type="entry name" value="ATPASE_E1_E2"/>
    <property type="match status" value="1"/>
</dbReference>
<dbReference type="Pfam" id="PF00122">
    <property type="entry name" value="E1-E2_ATPase"/>
    <property type="match status" value="1"/>
</dbReference>
<dbReference type="SUPFAM" id="SSF81653">
    <property type="entry name" value="Calcium ATPase, transduction domain A"/>
    <property type="match status" value="1"/>
</dbReference>
<evidence type="ECO:0000313" key="22">
    <source>
        <dbReference type="Proteomes" id="UP000274822"/>
    </source>
</evidence>
<sequence>MVDHTDVCLPIEGMTCNSCVNSITTVLSQTKGITTIVVSLSDETATVRYDPALINPSRIVEVIEDCGFSVPFTTTNTTNTTTTNTNTTNTTTNTTTTNTTTTEDCGFDVPLLAVAETAALLQTTEMVTLPVKGMTCNSCVNSITNVLTARPGISFVNVSLADESATVEFDTTLLAVTDIVEAIEDCGFDVPAEASAGTSLSAAAAPTQSNKPTKRLSAKSAVQNPFATAIPKPTRNTHPGSFPLSDIKKSATTTTTTDNVTGSAPHVLANIEVRGMTCASCVAGIEKSVGALPGVHSVIVSLLAERATVEYDPASNWTGISLADHINDMGFSASVIERAREDVVDLNVFGMTCASCVASIERDLRRQPGVISCNVNLMTESAKIEYDRQILGVRDLVERIEQLGFNALIADKNANAQIESLSKIREVMEWRAAFFRSLTFAIPVFLLDMVLPEFAWGRRITDVLLPIHNLYLFDVVKIFLAAPVQFGVGRRFFISSYKSLRHGSPTMDVLVTLSTTSAYFFSCFSILHAICAPYDIRPASFFDTSTMLITFITFGRYLENLAKGQTSAALSKLIQLTPSTATILVVDPATGDVTSEKKIPTELIQQSDLIKCVPGDKIPADGVLVSGTSTVDESMVTGEALAVTKKPGDVVIGGTVNGTGTFTMRATRVGSDTALSQIVHLVEEAQTSKAPIQGFADTVAGYFVPVVILLGLSTFIVWMMVWHIVGGDPRRLPMVFSKDGEGWFYVCLKLCISVIVVACPCALGLSTPTAVMVGTGVGAQNGILIKGGAALENGQRVTKVVFDKTGTLTVGRLDVAACEAWTDSVGKDRMMVVAAVAENASEHPLGRAVVKYGKKLVSVETFEGFARVDDFEAVAGLGIQCTVTLLVPRSAGPRTVHHPTAEISYRVVIGNQNWLTAHHDIPIPDYRLVTKEYEEAQGRTCILVALDGRLAGYISLSDIVKPESRRAVATLHSMGIATAMVTGDQELTARSIAQQVGIDEVHAGVSPNGKTLIVQSLQNELVDPEALHRLRSHNRHPCLPLPVWPFIRRLFHVPDPPRRHVVAMIGDGINDSPALAAADMGIALCSGTDIAMEAADVVLMRSDLGDVVAALNLSRVIFRRIRINLVWACVYNVVGIPLAMGVFLPWGYHLHPMMAGMAMAASSVSVVASSLMIKWWRKPGLLEVDGDAAGGMVRMNVATVEGWEVEGEAEAEGESHVRRKKRGGKKGWVEWVFGARKSGYSQVPAVRYSIEGFELSDEEDEEGGLM</sequence>
<feature type="domain" description="HMA" evidence="20">
    <location>
        <begin position="5"/>
        <end position="71"/>
    </location>
</feature>
<dbReference type="GO" id="GO:0005524">
    <property type="term" value="F:ATP binding"/>
    <property type="evidence" value="ECO:0007669"/>
    <property type="project" value="UniProtKB-UniRule"/>
</dbReference>
<dbReference type="PRINTS" id="PR00119">
    <property type="entry name" value="CATATPASE"/>
</dbReference>
<evidence type="ECO:0000256" key="13">
    <source>
        <dbReference type="ARBA" id="ARBA00022989"/>
    </source>
</evidence>
<dbReference type="SUPFAM" id="SSF56784">
    <property type="entry name" value="HAD-like"/>
    <property type="match status" value="1"/>
</dbReference>
<feature type="domain" description="HMA" evidence="20">
    <location>
        <begin position="267"/>
        <end position="334"/>
    </location>
</feature>
<dbReference type="GO" id="GO:0016887">
    <property type="term" value="F:ATP hydrolysis activity"/>
    <property type="evidence" value="ECO:0007669"/>
    <property type="project" value="InterPro"/>
</dbReference>
<feature type="region of interest" description="Disordered" evidence="19">
    <location>
        <begin position="229"/>
        <end position="248"/>
    </location>
</feature>
<keyword evidence="13 18" id="KW-1133">Transmembrane helix</keyword>
<evidence type="ECO:0000256" key="3">
    <source>
        <dbReference type="ARBA" id="ARBA00012517"/>
    </source>
</evidence>
<dbReference type="FunFam" id="3.30.70.100:FF:000001">
    <property type="entry name" value="ATPase copper transporting beta"/>
    <property type="match status" value="3"/>
</dbReference>
<evidence type="ECO:0000256" key="7">
    <source>
        <dbReference type="ARBA" id="ARBA00022737"/>
    </source>
</evidence>
<feature type="transmembrane region" description="Helical" evidence="18">
    <location>
        <begin position="471"/>
        <end position="488"/>
    </location>
</feature>
<dbReference type="PRINTS" id="PR00943">
    <property type="entry name" value="CUATPASE"/>
</dbReference>
<keyword evidence="4" id="KW-0813">Transport</keyword>
<feature type="transmembrane region" description="Helical" evidence="18">
    <location>
        <begin position="699"/>
        <end position="722"/>
    </location>
</feature>
<feature type="domain" description="HMA" evidence="20">
    <location>
        <begin position="125"/>
        <end position="191"/>
    </location>
</feature>
<dbReference type="InterPro" id="IPR018303">
    <property type="entry name" value="ATPase_P-typ_P_site"/>
</dbReference>
<dbReference type="InterPro" id="IPR006121">
    <property type="entry name" value="HMA_dom"/>
</dbReference>
<comment type="caution">
    <text evidence="21">The sequence shown here is derived from an EMBL/GenBank/DDBJ whole genome shotgun (WGS) entry which is preliminary data.</text>
</comment>
<dbReference type="GO" id="GO:0043682">
    <property type="term" value="F:P-type divalent copper transporter activity"/>
    <property type="evidence" value="ECO:0007669"/>
    <property type="project" value="TreeGrafter"/>
</dbReference>
<keyword evidence="5 18" id="KW-0812">Transmembrane</keyword>
<dbReference type="GO" id="GO:0012505">
    <property type="term" value="C:endomembrane system"/>
    <property type="evidence" value="ECO:0007669"/>
    <property type="project" value="UniProtKB-SubCell"/>
</dbReference>
<dbReference type="InterPro" id="IPR023214">
    <property type="entry name" value="HAD_sf"/>
</dbReference>
<dbReference type="PANTHER" id="PTHR43520:SF8">
    <property type="entry name" value="P-TYPE CU(+) TRANSPORTER"/>
    <property type="match status" value="1"/>
</dbReference>
<evidence type="ECO:0000256" key="9">
    <source>
        <dbReference type="ARBA" id="ARBA00022796"/>
    </source>
</evidence>
<keyword evidence="14" id="KW-0186">Copper</keyword>
<dbReference type="GO" id="GO:0016020">
    <property type="term" value="C:membrane"/>
    <property type="evidence" value="ECO:0007669"/>
    <property type="project" value="UniProtKB-SubCell"/>
</dbReference>
<keyword evidence="11" id="KW-0460">Magnesium</keyword>
<dbReference type="PRINTS" id="PR00942">
    <property type="entry name" value="CUATPASEI"/>
</dbReference>
<dbReference type="SFLD" id="SFLDS00003">
    <property type="entry name" value="Haloacid_Dehalogenase"/>
    <property type="match status" value="1"/>
</dbReference>
<keyword evidence="9" id="KW-0187">Copper transport</keyword>
<evidence type="ECO:0000259" key="20">
    <source>
        <dbReference type="PROSITE" id="PS50846"/>
    </source>
</evidence>
<evidence type="ECO:0000256" key="5">
    <source>
        <dbReference type="ARBA" id="ARBA00022692"/>
    </source>
</evidence>
<protein>
    <recommendedName>
        <fullName evidence="3">P-type Cu(+) transporter</fullName>
        <ecNumber evidence="3">7.2.2.8</ecNumber>
    </recommendedName>
    <alternativeName>
        <fullName evidence="17">Cu(2+)-ATPase</fullName>
    </alternativeName>
</protein>
<dbReference type="FunFam" id="2.70.150.10:FF:000002">
    <property type="entry name" value="Copper-transporting ATPase 1, putative"/>
    <property type="match status" value="1"/>
</dbReference>
<evidence type="ECO:0000256" key="19">
    <source>
        <dbReference type="SAM" id="MobiDB-lite"/>
    </source>
</evidence>
<evidence type="ECO:0000256" key="18">
    <source>
        <dbReference type="RuleBase" id="RU362081"/>
    </source>
</evidence>
<evidence type="ECO:0000256" key="6">
    <source>
        <dbReference type="ARBA" id="ARBA00022723"/>
    </source>
</evidence>
<keyword evidence="10 18" id="KW-0067">ATP-binding</keyword>
<evidence type="ECO:0000256" key="4">
    <source>
        <dbReference type="ARBA" id="ARBA00022448"/>
    </source>
</evidence>
<dbReference type="PROSITE" id="PS01047">
    <property type="entry name" value="HMA_1"/>
    <property type="match status" value="4"/>
</dbReference>
<reference evidence="21 22" key="1">
    <citation type="journal article" date="2018" name="New Phytol.">
        <title>Phylogenomics of Endogonaceae and evolution of mycorrhizas within Mucoromycota.</title>
        <authorList>
            <person name="Chang Y."/>
            <person name="Desiro A."/>
            <person name="Na H."/>
            <person name="Sandor L."/>
            <person name="Lipzen A."/>
            <person name="Clum A."/>
            <person name="Barry K."/>
            <person name="Grigoriev I.V."/>
            <person name="Martin F.M."/>
            <person name="Stajich J.E."/>
            <person name="Smith M.E."/>
            <person name="Bonito G."/>
            <person name="Spatafora J.W."/>
        </authorList>
    </citation>
    <scope>NUCLEOTIDE SEQUENCE [LARGE SCALE GENOMIC DNA]</scope>
    <source>
        <strain evidence="21 22">AD002</strain>
    </source>
</reference>
<dbReference type="SUPFAM" id="SSF81665">
    <property type="entry name" value="Calcium ATPase, transmembrane domain M"/>
    <property type="match status" value="1"/>
</dbReference>
<dbReference type="SFLD" id="SFLDF00027">
    <property type="entry name" value="p-type_atpase"/>
    <property type="match status" value="1"/>
</dbReference>
<evidence type="ECO:0000256" key="16">
    <source>
        <dbReference type="ARBA" id="ARBA00023136"/>
    </source>
</evidence>
<keyword evidence="6 18" id="KW-0479">Metal-binding</keyword>
<feature type="transmembrane region" description="Helical" evidence="18">
    <location>
        <begin position="509"/>
        <end position="530"/>
    </location>
</feature>
<comment type="subcellular location">
    <subcellularLocation>
        <location evidence="1">Endomembrane system</location>
        <topology evidence="1">Multi-pass membrane protein</topology>
    </subcellularLocation>
    <subcellularLocation>
        <location evidence="18">Membrane</location>
    </subcellularLocation>
</comment>
<evidence type="ECO:0000256" key="15">
    <source>
        <dbReference type="ARBA" id="ARBA00023065"/>
    </source>
</evidence>
<evidence type="ECO:0000256" key="10">
    <source>
        <dbReference type="ARBA" id="ARBA00022840"/>
    </source>
</evidence>
<dbReference type="Proteomes" id="UP000274822">
    <property type="component" value="Unassembled WGS sequence"/>
</dbReference>
<evidence type="ECO:0000256" key="2">
    <source>
        <dbReference type="ARBA" id="ARBA00006024"/>
    </source>
</evidence>
<evidence type="ECO:0000256" key="14">
    <source>
        <dbReference type="ARBA" id="ARBA00023008"/>
    </source>
</evidence>
<dbReference type="Gene3D" id="3.40.50.1000">
    <property type="entry name" value="HAD superfamily/HAD-like"/>
    <property type="match status" value="1"/>
</dbReference>
<comment type="similarity">
    <text evidence="2 18">Belongs to the cation transport ATPase (P-type) (TC 3.A.3) family. Type IB subfamily.</text>
</comment>
<name>A0A433Q504_9FUNG</name>
<dbReference type="InterPro" id="IPR044492">
    <property type="entry name" value="P_typ_ATPase_HD_dom"/>
</dbReference>
<evidence type="ECO:0000256" key="8">
    <source>
        <dbReference type="ARBA" id="ARBA00022741"/>
    </source>
</evidence>
<dbReference type="SFLD" id="SFLDG00002">
    <property type="entry name" value="C1.7:_P-type_atpase_like"/>
    <property type="match status" value="1"/>
</dbReference>
<feature type="transmembrane region" description="Helical" evidence="18">
    <location>
        <begin position="433"/>
        <end position="451"/>
    </location>
</feature>
<keyword evidence="12" id="KW-1278">Translocase</keyword>
<dbReference type="NCBIfam" id="TIGR01525">
    <property type="entry name" value="ATPase-IB_hvy"/>
    <property type="match status" value="1"/>
</dbReference>
<dbReference type="InterPro" id="IPR017969">
    <property type="entry name" value="Heavy-metal-associated_CS"/>
</dbReference>
<feature type="region of interest" description="Disordered" evidence="19">
    <location>
        <begin position="199"/>
        <end position="218"/>
    </location>
</feature>
<organism evidence="21 22">
    <name type="scientific">Jimgerdemannia flammicorona</name>
    <dbReference type="NCBI Taxonomy" id="994334"/>
    <lineage>
        <taxon>Eukaryota</taxon>
        <taxon>Fungi</taxon>
        <taxon>Fungi incertae sedis</taxon>
        <taxon>Mucoromycota</taxon>
        <taxon>Mucoromycotina</taxon>
        <taxon>Endogonomycetes</taxon>
        <taxon>Endogonales</taxon>
        <taxon>Endogonaceae</taxon>
        <taxon>Jimgerdemannia</taxon>
    </lineage>
</organism>
<dbReference type="NCBIfam" id="TIGR01494">
    <property type="entry name" value="ATPase_P-type"/>
    <property type="match status" value="2"/>
</dbReference>
<dbReference type="Gene3D" id="3.30.70.100">
    <property type="match status" value="4"/>
</dbReference>
<dbReference type="GO" id="GO:0140581">
    <property type="term" value="F:P-type monovalent copper transporter activity"/>
    <property type="evidence" value="ECO:0007669"/>
    <property type="project" value="UniProtKB-EC"/>
</dbReference>
<dbReference type="InterPro" id="IPR006122">
    <property type="entry name" value="HMA_Cu_ion-bd"/>
</dbReference>
<dbReference type="FunFam" id="3.30.70.100:FF:000043">
    <property type="entry name" value="Copper-transporting ATPase 2"/>
    <property type="match status" value="1"/>
</dbReference>
<feature type="transmembrane region" description="Helical" evidence="18">
    <location>
        <begin position="742"/>
        <end position="765"/>
    </location>
</feature>
<dbReference type="InterPro" id="IPR008250">
    <property type="entry name" value="ATPase_P-typ_transduc_dom_A_sf"/>
</dbReference>
<keyword evidence="16 18" id="KW-0472">Membrane</keyword>
<dbReference type="AlphaFoldDB" id="A0A433Q504"/>
<keyword evidence="8 18" id="KW-0547">Nucleotide-binding</keyword>
<dbReference type="InterPro" id="IPR036163">
    <property type="entry name" value="HMA_dom_sf"/>
</dbReference>
<dbReference type="InterPro" id="IPR001757">
    <property type="entry name" value="P_typ_ATPase"/>
</dbReference>
<dbReference type="GO" id="GO:0005507">
    <property type="term" value="F:copper ion binding"/>
    <property type="evidence" value="ECO:0007669"/>
    <property type="project" value="InterPro"/>
</dbReference>
<evidence type="ECO:0000256" key="1">
    <source>
        <dbReference type="ARBA" id="ARBA00004127"/>
    </source>
</evidence>
<dbReference type="Gene3D" id="2.70.150.10">
    <property type="entry name" value="Calcium-transporting ATPase, cytoplasmic transduction domain A"/>
    <property type="match status" value="1"/>
</dbReference>
<dbReference type="InterPro" id="IPR059000">
    <property type="entry name" value="ATPase_P-type_domA"/>
</dbReference>
<keyword evidence="22" id="KW-1185">Reference proteome</keyword>
<dbReference type="EMBL" id="RBNJ01014729">
    <property type="protein sequence ID" value="RUS24854.1"/>
    <property type="molecule type" value="Genomic_DNA"/>
</dbReference>